<protein>
    <submittedName>
        <fullName evidence="1">Uncharacterized protein</fullName>
    </submittedName>
</protein>
<sequence length="103" mass="11498">MQSSGEASGSDEWRVQRLLEQQQNFLNYTPLLYVLNTRESVYCTLSAALDVFCAFYFCTVCVNITTPSATCARWGTHGLDSEIASEVVKTCESTLPLMEMVII</sequence>
<evidence type="ECO:0000313" key="2">
    <source>
        <dbReference type="Proteomes" id="UP000827986"/>
    </source>
</evidence>
<accession>A0A9D4ASW5</accession>
<comment type="caution">
    <text evidence="1">The sequence shown here is derived from an EMBL/GenBank/DDBJ whole genome shotgun (WGS) entry which is preliminary data.</text>
</comment>
<dbReference type="EMBL" id="JAHDVG010000486">
    <property type="protein sequence ID" value="KAH1167250.1"/>
    <property type="molecule type" value="Genomic_DNA"/>
</dbReference>
<evidence type="ECO:0000313" key="1">
    <source>
        <dbReference type="EMBL" id="KAH1167250.1"/>
    </source>
</evidence>
<organism evidence="1 2">
    <name type="scientific">Mauremys mutica</name>
    <name type="common">yellowpond turtle</name>
    <dbReference type="NCBI Taxonomy" id="74926"/>
    <lineage>
        <taxon>Eukaryota</taxon>
        <taxon>Metazoa</taxon>
        <taxon>Chordata</taxon>
        <taxon>Craniata</taxon>
        <taxon>Vertebrata</taxon>
        <taxon>Euteleostomi</taxon>
        <taxon>Archelosauria</taxon>
        <taxon>Testudinata</taxon>
        <taxon>Testudines</taxon>
        <taxon>Cryptodira</taxon>
        <taxon>Durocryptodira</taxon>
        <taxon>Testudinoidea</taxon>
        <taxon>Geoemydidae</taxon>
        <taxon>Geoemydinae</taxon>
        <taxon>Mauremys</taxon>
    </lineage>
</organism>
<keyword evidence="2" id="KW-1185">Reference proteome</keyword>
<reference evidence="1" key="1">
    <citation type="submission" date="2021-09" db="EMBL/GenBank/DDBJ databases">
        <title>The genome of Mauremys mutica provides insights into the evolution of semi-aquatic lifestyle.</title>
        <authorList>
            <person name="Gong S."/>
            <person name="Gao Y."/>
        </authorList>
    </citation>
    <scope>NUCLEOTIDE SEQUENCE</scope>
    <source>
        <strain evidence="1">MM-2020</strain>
        <tissue evidence="1">Muscle</tissue>
    </source>
</reference>
<dbReference type="Proteomes" id="UP000827986">
    <property type="component" value="Unassembled WGS sequence"/>
</dbReference>
<gene>
    <name evidence="1" type="ORF">KIL84_002733</name>
</gene>
<proteinExistence type="predicted"/>
<name>A0A9D4ASW5_9SAUR</name>
<dbReference type="AlphaFoldDB" id="A0A9D4ASW5"/>